<evidence type="ECO:0000256" key="5">
    <source>
        <dbReference type="ARBA" id="ARBA00023136"/>
    </source>
</evidence>
<feature type="transmembrane region" description="Helical" evidence="7">
    <location>
        <begin position="364"/>
        <end position="383"/>
    </location>
</feature>
<dbReference type="Proteomes" id="UP001230188">
    <property type="component" value="Unassembled WGS sequence"/>
</dbReference>
<evidence type="ECO:0000256" key="1">
    <source>
        <dbReference type="ARBA" id="ARBA00004141"/>
    </source>
</evidence>
<evidence type="ECO:0000313" key="8">
    <source>
        <dbReference type="EMBL" id="KAJ8608933.1"/>
    </source>
</evidence>
<feature type="region of interest" description="Disordered" evidence="6">
    <location>
        <begin position="627"/>
        <end position="705"/>
    </location>
</feature>
<feature type="transmembrane region" description="Helical" evidence="7">
    <location>
        <begin position="404"/>
        <end position="421"/>
    </location>
</feature>
<accession>A0AAD7UJ88</accession>
<comment type="similarity">
    <text evidence="2">Belongs to the TAPT1 family.</text>
</comment>
<feature type="transmembrane region" description="Helical" evidence="7">
    <location>
        <begin position="528"/>
        <end position="547"/>
    </location>
</feature>
<feature type="compositionally biased region" description="Basic and acidic residues" evidence="6">
    <location>
        <begin position="17"/>
        <end position="26"/>
    </location>
</feature>
<protein>
    <submittedName>
        <fullName evidence="8">Uncharacterized protein</fullName>
    </submittedName>
</protein>
<organism evidence="8 9">
    <name type="scientific">Chrysophaeum taylorii</name>
    <dbReference type="NCBI Taxonomy" id="2483200"/>
    <lineage>
        <taxon>Eukaryota</taxon>
        <taxon>Sar</taxon>
        <taxon>Stramenopiles</taxon>
        <taxon>Ochrophyta</taxon>
        <taxon>Pelagophyceae</taxon>
        <taxon>Pelagomonadales</taxon>
        <taxon>Pelagomonadaceae</taxon>
        <taxon>Chrysophaeum</taxon>
    </lineage>
</organism>
<evidence type="ECO:0000256" key="4">
    <source>
        <dbReference type="ARBA" id="ARBA00022989"/>
    </source>
</evidence>
<evidence type="ECO:0000313" key="9">
    <source>
        <dbReference type="Proteomes" id="UP001230188"/>
    </source>
</evidence>
<feature type="transmembrane region" description="Helical" evidence="7">
    <location>
        <begin position="330"/>
        <end position="352"/>
    </location>
</feature>
<feature type="compositionally biased region" description="Basic and acidic residues" evidence="6">
    <location>
        <begin position="570"/>
        <end position="579"/>
    </location>
</feature>
<keyword evidence="9" id="KW-1185">Reference proteome</keyword>
<dbReference type="PANTHER" id="PTHR13317">
    <property type="entry name" value="TRANSMEMBRANE ANTERIOR POSTERIOR TRANSFORMATION PROTEIN 1 HOMOLOG"/>
    <property type="match status" value="1"/>
</dbReference>
<proteinExistence type="inferred from homology"/>
<name>A0AAD7UJ88_9STRA</name>
<feature type="compositionally biased region" description="Low complexity" evidence="6">
    <location>
        <begin position="627"/>
        <end position="646"/>
    </location>
</feature>
<feature type="region of interest" description="Disordered" evidence="6">
    <location>
        <begin position="1"/>
        <end position="42"/>
    </location>
</feature>
<feature type="region of interest" description="Disordered" evidence="6">
    <location>
        <begin position="570"/>
        <end position="595"/>
    </location>
</feature>
<gene>
    <name evidence="8" type="ORF">CTAYLR_005313</name>
</gene>
<keyword evidence="4 7" id="KW-1133">Transmembrane helix</keyword>
<evidence type="ECO:0000256" key="2">
    <source>
        <dbReference type="ARBA" id="ARBA00008803"/>
    </source>
</evidence>
<reference evidence="8" key="1">
    <citation type="submission" date="2023-01" db="EMBL/GenBank/DDBJ databases">
        <title>Metagenome sequencing of chrysophaentin producing Chrysophaeum taylorii.</title>
        <authorList>
            <person name="Davison J."/>
            <person name="Bewley C."/>
        </authorList>
    </citation>
    <scope>NUCLEOTIDE SEQUENCE</scope>
    <source>
        <strain evidence="8">NIES-1699</strain>
    </source>
</reference>
<feature type="compositionally biased region" description="Polar residues" evidence="6">
    <location>
        <begin position="582"/>
        <end position="591"/>
    </location>
</feature>
<keyword evidence="5 7" id="KW-0472">Membrane</keyword>
<keyword evidence="3 7" id="KW-0812">Transmembrane</keyword>
<feature type="transmembrane region" description="Helical" evidence="7">
    <location>
        <begin position="500"/>
        <end position="522"/>
    </location>
</feature>
<feature type="transmembrane region" description="Helical" evidence="7">
    <location>
        <begin position="175"/>
        <end position="195"/>
    </location>
</feature>
<evidence type="ECO:0000256" key="7">
    <source>
        <dbReference type="SAM" id="Phobius"/>
    </source>
</evidence>
<dbReference type="Pfam" id="PF05346">
    <property type="entry name" value="DUF747"/>
    <property type="match status" value="1"/>
</dbReference>
<evidence type="ECO:0000256" key="3">
    <source>
        <dbReference type="ARBA" id="ARBA00022692"/>
    </source>
</evidence>
<dbReference type="PANTHER" id="PTHR13317:SF4">
    <property type="entry name" value="TRANSMEMBRANE ANTERIOR POSTERIOR TRANSFORMATION PROTEIN 1 HOMOLOG"/>
    <property type="match status" value="1"/>
</dbReference>
<dbReference type="EMBL" id="JAQMWT010000157">
    <property type="protein sequence ID" value="KAJ8608933.1"/>
    <property type="molecule type" value="Genomic_DNA"/>
</dbReference>
<dbReference type="AlphaFoldDB" id="A0AAD7UJ88"/>
<evidence type="ECO:0000256" key="6">
    <source>
        <dbReference type="SAM" id="MobiDB-lite"/>
    </source>
</evidence>
<dbReference type="GO" id="GO:0005789">
    <property type="term" value="C:endoplasmic reticulum membrane"/>
    <property type="evidence" value="ECO:0007669"/>
    <property type="project" value="TreeGrafter"/>
</dbReference>
<feature type="compositionally biased region" description="Polar residues" evidence="6">
    <location>
        <begin position="1"/>
        <end position="13"/>
    </location>
</feature>
<sequence length="705" mass="76954">MLRGNSHPTLSVATSKTDNKDAKTDDDGQETASASSDDPKIAIDAMEEEAKEELANLEISVEDELANNKPTSFMVDNERLSPRVGILRAGYDPFGSDPRVSRSPTHRGRGVSIDDREGPFSLWAFVAVEAFGERHSTGLDDSVPQAIDNFLAVPARFERFMALGLLVSLDTFLDAVTFLPLRALVAAVALVFRGARRLSAWRARRGASPPRRPQGTTTTATAKKGSSRLRRWLNAAWVAVVTSKGPSFNRARAYDLMRFTTVLLCNEALKLVPMSRTYHWIRGQNTIKLYVIVGIMEVFDRLACAFGQDALDSFYLTTRRCETANDAKRVLLFLIVVNGVVLLHAGLLYVHITTLNVVVNASEDSAIVALLVSNNFSEIKSFVFKKYNKQNLLEVACADVCERFKLVLFLSLLALLAWSQVAGAADPRRADGLHTVVTQAVVVLSFELVADWLKHAFMAKFNKLDAKVYDEYADRLARDVVTGRGGGLALDHTHAVTRRLGLAVLPLACVAARYLTIAAGWLRISLQLSSIATILVVAAFAVCIFELKMLTSICLAGVSVGLHRDYELAKTRDREDARSDAPPSSSRTSRMSFDDQRLIHAKVGSRAPSPDTPCPRSVTTVLDVASAMRRSPSSSSSLCETAAPSSKKPDDTTRNPPPATLPESAPPHISSKPTDKGATCRQAAIVSRDDSRGESSSSRPVRKRK</sequence>
<dbReference type="InterPro" id="IPR008010">
    <property type="entry name" value="Tatp1"/>
</dbReference>
<comment type="caution">
    <text evidence="8">The sequence shown here is derived from an EMBL/GenBank/DDBJ whole genome shotgun (WGS) entry which is preliminary data.</text>
</comment>
<comment type="subcellular location">
    <subcellularLocation>
        <location evidence="1">Membrane</location>
        <topology evidence="1">Multi-pass membrane protein</topology>
    </subcellularLocation>
</comment>
<feature type="transmembrane region" description="Helical" evidence="7">
    <location>
        <begin position="433"/>
        <end position="453"/>
    </location>
</feature>